<reference evidence="4" key="1">
    <citation type="submission" date="2020-03" db="EMBL/GenBank/DDBJ databases">
        <title>Genome of Pelagibius litoralis DSM 21314T.</title>
        <authorList>
            <person name="Wang G."/>
        </authorList>
    </citation>
    <scope>NUCLEOTIDE SEQUENCE</scope>
    <source>
        <strain evidence="4">DSM 21314</strain>
    </source>
</reference>
<name>A0A967KI17_9PROT</name>
<dbReference type="SMART" id="SM00116">
    <property type="entry name" value="CBS"/>
    <property type="match status" value="2"/>
</dbReference>
<dbReference type="Pfam" id="PF00571">
    <property type="entry name" value="CBS"/>
    <property type="match status" value="2"/>
</dbReference>
<dbReference type="PANTHER" id="PTHR43080">
    <property type="entry name" value="CBS DOMAIN-CONTAINING PROTEIN CBSX3, MITOCHONDRIAL"/>
    <property type="match status" value="1"/>
</dbReference>
<feature type="domain" description="CBS" evidence="3">
    <location>
        <begin position="76"/>
        <end position="131"/>
    </location>
</feature>
<evidence type="ECO:0000313" key="5">
    <source>
        <dbReference type="Proteomes" id="UP000761264"/>
    </source>
</evidence>
<accession>A0A967KI17</accession>
<dbReference type="SUPFAM" id="SSF54631">
    <property type="entry name" value="CBS-domain pair"/>
    <property type="match status" value="1"/>
</dbReference>
<gene>
    <name evidence="4" type="ORF">HBA54_24880</name>
</gene>
<evidence type="ECO:0000256" key="1">
    <source>
        <dbReference type="ARBA" id="ARBA00023122"/>
    </source>
</evidence>
<dbReference type="InterPro" id="IPR000644">
    <property type="entry name" value="CBS_dom"/>
</dbReference>
<dbReference type="Gene3D" id="3.10.580.10">
    <property type="entry name" value="CBS-domain"/>
    <property type="match status" value="1"/>
</dbReference>
<dbReference type="AlphaFoldDB" id="A0A967KI17"/>
<dbReference type="InterPro" id="IPR051257">
    <property type="entry name" value="Diverse_CBS-Domain"/>
</dbReference>
<dbReference type="Proteomes" id="UP000761264">
    <property type="component" value="Unassembled WGS sequence"/>
</dbReference>
<protein>
    <submittedName>
        <fullName evidence="4">CBS domain-containing protein</fullName>
    </submittedName>
</protein>
<dbReference type="PROSITE" id="PS51371">
    <property type="entry name" value="CBS"/>
    <property type="match status" value="2"/>
</dbReference>
<keyword evidence="1 2" id="KW-0129">CBS domain</keyword>
<dbReference type="RefSeq" id="WP_167230114.1">
    <property type="nucleotide sequence ID" value="NZ_JAAQPH010000027.1"/>
</dbReference>
<keyword evidence="5" id="KW-1185">Reference proteome</keyword>
<dbReference type="EMBL" id="JAAQPH010000027">
    <property type="protein sequence ID" value="NIA71836.1"/>
    <property type="molecule type" value="Genomic_DNA"/>
</dbReference>
<comment type="caution">
    <text evidence="4">The sequence shown here is derived from an EMBL/GenBank/DDBJ whole genome shotgun (WGS) entry which is preliminary data.</text>
</comment>
<proteinExistence type="predicted"/>
<feature type="domain" description="CBS" evidence="3">
    <location>
        <begin position="10"/>
        <end position="67"/>
    </location>
</feature>
<organism evidence="4 5">
    <name type="scientific">Pelagibius litoralis</name>
    <dbReference type="NCBI Taxonomy" id="374515"/>
    <lineage>
        <taxon>Bacteria</taxon>
        <taxon>Pseudomonadati</taxon>
        <taxon>Pseudomonadota</taxon>
        <taxon>Alphaproteobacteria</taxon>
        <taxon>Rhodospirillales</taxon>
        <taxon>Rhodovibrionaceae</taxon>
        <taxon>Pelagibius</taxon>
    </lineage>
</organism>
<dbReference type="PANTHER" id="PTHR43080:SF2">
    <property type="entry name" value="CBS DOMAIN-CONTAINING PROTEIN"/>
    <property type="match status" value="1"/>
</dbReference>
<dbReference type="InterPro" id="IPR046342">
    <property type="entry name" value="CBS_dom_sf"/>
</dbReference>
<evidence type="ECO:0000313" key="4">
    <source>
        <dbReference type="EMBL" id="NIA71836.1"/>
    </source>
</evidence>
<evidence type="ECO:0000259" key="3">
    <source>
        <dbReference type="PROSITE" id="PS51371"/>
    </source>
</evidence>
<sequence>MHRKVVPDIVNEQRIELLPASTTVRDAARNMAERHIGAVLIGTPERLEGIFTERDVLTRVVARGLDPDSTRLETVMTADPDTVGPDDIALNVLERMRASGYRHLPVVNNGKVTGIVSIRDLYAAVKRELEEDLQQREAFMFDTGYGTG</sequence>
<evidence type="ECO:0000256" key="2">
    <source>
        <dbReference type="PROSITE-ProRule" id="PRU00703"/>
    </source>
</evidence>